<dbReference type="PANTHER" id="PTHR43649:SF30">
    <property type="entry name" value="ABC TRANSPORTER SUBSTRATE-BINDING PROTEIN"/>
    <property type="match status" value="1"/>
</dbReference>
<keyword evidence="2" id="KW-1185">Reference proteome</keyword>
<protein>
    <submittedName>
        <fullName evidence="1">Extracellular solute-binding protein</fullName>
    </submittedName>
</protein>
<gene>
    <name evidence="1" type="ORF">G9H71_07800</name>
</gene>
<dbReference type="InterPro" id="IPR006059">
    <property type="entry name" value="SBP"/>
</dbReference>
<organism evidence="1 2">
    <name type="scientific">Motilibacter deserti</name>
    <dbReference type="NCBI Taxonomy" id="2714956"/>
    <lineage>
        <taxon>Bacteria</taxon>
        <taxon>Bacillati</taxon>
        <taxon>Actinomycetota</taxon>
        <taxon>Actinomycetes</taxon>
        <taxon>Motilibacterales</taxon>
        <taxon>Motilibacteraceae</taxon>
        <taxon>Motilibacter</taxon>
    </lineage>
</organism>
<name>A0ABX0GVM2_9ACTN</name>
<dbReference type="EMBL" id="JAANNP010000002">
    <property type="protein sequence ID" value="NHC13682.1"/>
    <property type="molecule type" value="Genomic_DNA"/>
</dbReference>
<dbReference type="InterPro" id="IPR050490">
    <property type="entry name" value="Bact_solute-bd_prot1"/>
</dbReference>
<sequence length="439" mass="46641">MTDSSPFRRRGRFGPARWAALSLAGALLLSACGGDDEGDSGSDGAAQPAASAGADLSTTIKILAPSYTDTSQADWQKVITGFNGKYPNVKVELQIEAWDGFTEKVQARIQGQDAPDILNDNNFADYANSDILYPIDEVMSPETLQSIEPALLKNGVGEDGTQWAAPDIASARLLAYNTDLFEQAGISAAPKTWDELLDAATKISKLGGGVYGYGMPLGQEEAQVEASLWVWGNGGDWVSGSDLTVASEQNVAAFEEMKKFIDAKATQPNPGASNRQAVADLFNQGKLGMYVSHPGLLAETRSKFPNVKFEVAPMPTKDGSASANLGVTDFIEAFDNGDEDRKAATKAFLDYLYTPEVYGPWAEGTGLLPVTSAAIQEKSASDTNNKPFYDVLSSVRFLPQGNPNWTALQNALQQNAGSIATQSAQEVLSGIEEQANAGG</sequence>
<evidence type="ECO:0000313" key="2">
    <source>
        <dbReference type="Proteomes" id="UP000800981"/>
    </source>
</evidence>
<proteinExistence type="predicted"/>
<dbReference type="SUPFAM" id="SSF53850">
    <property type="entry name" value="Periplasmic binding protein-like II"/>
    <property type="match status" value="1"/>
</dbReference>
<dbReference type="RefSeq" id="WP_166280349.1">
    <property type="nucleotide sequence ID" value="NZ_JAANNP010000002.1"/>
</dbReference>
<dbReference type="Pfam" id="PF01547">
    <property type="entry name" value="SBP_bac_1"/>
    <property type="match status" value="1"/>
</dbReference>
<reference evidence="1 2" key="1">
    <citation type="submission" date="2020-03" db="EMBL/GenBank/DDBJ databases">
        <title>Two novel Motilibacter sp.</title>
        <authorList>
            <person name="Liu S."/>
        </authorList>
    </citation>
    <scope>NUCLEOTIDE SEQUENCE [LARGE SCALE GENOMIC DNA]</scope>
    <source>
        <strain evidence="1 2">E257</strain>
    </source>
</reference>
<dbReference type="Gene3D" id="3.40.190.10">
    <property type="entry name" value="Periplasmic binding protein-like II"/>
    <property type="match status" value="1"/>
</dbReference>
<evidence type="ECO:0000313" key="1">
    <source>
        <dbReference type="EMBL" id="NHC13682.1"/>
    </source>
</evidence>
<comment type="caution">
    <text evidence="1">The sequence shown here is derived from an EMBL/GenBank/DDBJ whole genome shotgun (WGS) entry which is preliminary data.</text>
</comment>
<dbReference type="Proteomes" id="UP000800981">
    <property type="component" value="Unassembled WGS sequence"/>
</dbReference>
<dbReference type="PANTHER" id="PTHR43649">
    <property type="entry name" value="ARABINOSE-BINDING PROTEIN-RELATED"/>
    <property type="match status" value="1"/>
</dbReference>
<accession>A0ABX0GVM2</accession>